<organism evidence="2 3">
    <name type="scientific">Lysobacter enzymogenes</name>
    <dbReference type="NCBI Taxonomy" id="69"/>
    <lineage>
        <taxon>Bacteria</taxon>
        <taxon>Pseudomonadati</taxon>
        <taxon>Pseudomonadota</taxon>
        <taxon>Gammaproteobacteria</taxon>
        <taxon>Lysobacterales</taxon>
        <taxon>Lysobacteraceae</taxon>
        <taxon>Lysobacter</taxon>
    </lineage>
</organism>
<proteinExistence type="predicted"/>
<dbReference type="KEGG" id="lez:GLE_3085"/>
<evidence type="ECO:0000313" key="2">
    <source>
        <dbReference type="EMBL" id="ALN58432.1"/>
    </source>
</evidence>
<feature type="region of interest" description="Disordered" evidence="1">
    <location>
        <begin position="35"/>
        <end position="72"/>
    </location>
</feature>
<sequence length="72" mass="7353">MAAQGTAAESTKVLGHGRVSRWTAHGGASAWETAATSLPGYGGWDASAGRRRSIGPPLGGRDADRPAPWSAH</sequence>
<dbReference type="Proteomes" id="UP000061569">
    <property type="component" value="Chromosome"/>
</dbReference>
<dbReference type="EMBL" id="CP013140">
    <property type="protein sequence ID" value="ALN58432.1"/>
    <property type="molecule type" value="Genomic_DNA"/>
</dbReference>
<name>A0A0S2DIV4_LYSEN</name>
<accession>A0A0S2DIV4</accession>
<evidence type="ECO:0000256" key="1">
    <source>
        <dbReference type="SAM" id="MobiDB-lite"/>
    </source>
</evidence>
<dbReference type="PATRIC" id="fig|69.6.peg.3044"/>
<protein>
    <submittedName>
        <fullName evidence="2">Uncharacterized protein</fullName>
    </submittedName>
</protein>
<gene>
    <name evidence="2" type="ORF">GLE_3085</name>
</gene>
<reference evidence="2 3" key="1">
    <citation type="submission" date="2015-11" db="EMBL/GenBank/DDBJ databases">
        <title>Genome sequences of Lysobacter enzymogenes strain C3 and Lysobacter antibioticus ATCC 29479.</title>
        <authorList>
            <person name="Kobayashi D.Y."/>
        </authorList>
    </citation>
    <scope>NUCLEOTIDE SEQUENCE [LARGE SCALE GENOMIC DNA]</scope>
    <source>
        <strain evidence="2 3">C3</strain>
    </source>
</reference>
<dbReference type="AlphaFoldDB" id="A0A0S2DIV4"/>
<evidence type="ECO:0000313" key="3">
    <source>
        <dbReference type="Proteomes" id="UP000061569"/>
    </source>
</evidence>